<protein>
    <submittedName>
        <fullName evidence="2">Polyferredoxin</fullName>
    </submittedName>
</protein>
<feature type="transmembrane region" description="Helical" evidence="1">
    <location>
        <begin position="72"/>
        <end position="91"/>
    </location>
</feature>
<evidence type="ECO:0000313" key="2">
    <source>
        <dbReference type="EMBL" id="MBB2976473.1"/>
    </source>
</evidence>
<dbReference type="RefSeq" id="WP_183408458.1">
    <property type="nucleotide sequence ID" value="NZ_CP049255.1"/>
</dbReference>
<keyword evidence="1" id="KW-0472">Membrane</keyword>
<keyword evidence="1" id="KW-1133">Transmembrane helix</keyword>
<gene>
    <name evidence="2" type="ORF">FHX49_002048</name>
</gene>
<comment type="caution">
    <text evidence="2">The sequence shown here is derived from an EMBL/GenBank/DDBJ whole genome shotgun (WGS) entry which is preliminary data.</text>
</comment>
<organism evidence="2 3">
    <name type="scientific">Microbacterium endophyticum</name>
    <dbReference type="NCBI Taxonomy" id="1526412"/>
    <lineage>
        <taxon>Bacteria</taxon>
        <taxon>Bacillati</taxon>
        <taxon>Actinomycetota</taxon>
        <taxon>Actinomycetes</taxon>
        <taxon>Micrococcales</taxon>
        <taxon>Microbacteriaceae</taxon>
        <taxon>Microbacterium</taxon>
    </lineage>
</organism>
<dbReference type="EMBL" id="JACHWQ010000006">
    <property type="protein sequence ID" value="MBB2976473.1"/>
    <property type="molecule type" value="Genomic_DNA"/>
</dbReference>
<evidence type="ECO:0000313" key="3">
    <source>
        <dbReference type="Proteomes" id="UP000529310"/>
    </source>
</evidence>
<evidence type="ECO:0000256" key="1">
    <source>
        <dbReference type="SAM" id="Phobius"/>
    </source>
</evidence>
<feature type="transmembrane region" description="Helical" evidence="1">
    <location>
        <begin position="47"/>
        <end position="65"/>
    </location>
</feature>
<feature type="transmembrane region" description="Helical" evidence="1">
    <location>
        <begin position="174"/>
        <end position="197"/>
    </location>
</feature>
<feature type="transmembrane region" description="Helical" evidence="1">
    <location>
        <begin position="138"/>
        <end position="162"/>
    </location>
</feature>
<sequence>MSSTPEPRTFEVRHVQMARAAFAALAALMITFSPDHSASVGLSVFSGFAIATGIVLLLASWLVYAAGTRWPAITLGVFAAIAGMASGIAGLRTATLFFSVVISWALVTGLVETIAGWLGRKRATSTVVKNEFRDSLTVGILTLALGVALLFVPVQYALQYYIEDAGQTFTLTGITIGVGLLGAYAALVAVFLAIAALSPRPASVESAQTEKPGGTA</sequence>
<keyword evidence="1" id="KW-0812">Transmembrane</keyword>
<name>A0A7W4V596_9MICO</name>
<feature type="transmembrane region" description="Helical" evidence="1">
    <location>
        <begin position="97"/>
        <end position="118"/>
    </location>
</feature>
<keyword evidence="3" id="KW-1185">Reference proteome</keyword>
<dbReference type="Proteomes" id="UP000529310">
    <property type="component" value="Unassembled WGS sequence"/>
</dbReference>
<dbReference type="AlphaFoldDB" id="A0A7W4V596"/>
<reference evidence="2 3" key="1">
    <citation type="submission" date="2020-08" db="EMBL/GenBank/DDBJ databases">
        <title>Sequencing the genomes of 1000 actinobacteria strains.</title>
        <authorList>
            <person name="Klenk H.-P."/>
        </authorList>
    </citation>
    <scope>NUCLEOTIDE SEQUENCE [LARGE SCALE GENOMIC DNA]</scope>
    <source>
        <strain evidence="2 3">DSM 27099</strain>
    </source>
</reference>
<proteinExistence type="predicted"/>
<accession>A0A7W4V596</accession>